<dbReference type="AlphaFoldDB" id="A0A0R1M5U2"/>
<feature type="transmembrane region" description="Helical" evidence="1">
    <location>
        <begin position="111"/>
        <end position="131"/>
    </location>
</feature>
<keyword evidence="1" id="KW-0812">Transmembrane</keyword>
<dbReference type="PANTHER" id="PTHR40044:SF1">
    <property type="entry name" value="INTEGRAL MEMBRANE PROTEIN"/>
    <property type="match status" value="1"/>
</dbReference>
<dbReference type="OrthoDB" id="1706970at2"/>
<dbReference type="InterPro" id="IPR010387">
    <property type="entry name" value="QueT"/>
</dbReference>
<dbReference type="Proteomes" id="UP000051160">
    <property type="component" value="Unassembled WGS sequence"/>
</dbReference>
<evidence type="ECO:0008006" key="4">
    <source>
        <dbReference type="Google" id="ProtNLM"/>
    </source>
</evidence>
<accession>A0A0R1M5U2</accession>
<dbReference type="PIRSF" id="PIRSF031501">
    <property type="entry name" value="QueT"/>
    <property type="match status" value="1"/>
</dbReference>
<dbReference type="EMBL" id="AZEE01000004">
    <property type="protein sequence ID" value="KRK99682.1"/>
    <property type="molecule type" value="Genomic_DNA"/>
</dbReference>
<name>A0A0R1M5U2_9LACO</name>
<dbReference type="Pfam" id="PF06177">
    <property type="entry name" value="QueT"/>
    <property type="match status" value="1"/>
</dbReference>
<comment type="caution">
    <text evidence="2">The sequence shown here is derived from an EMBL/GenBank/DDBJ whole genome shotgun (WGS) entry which is preliminary data.</text>
</comment>
<reference evidence="2 3" key="1">
    <citation type="journal article" date="2015" name="Genome Announc.">
        <title>Expanding the biotechnology potential of lactobacilli through comparative genomics of 213 strains and associated genera.</title>
        <authorList>
            <person name="Sun Z."/>
            <person name="Harris H.M."/>
            <person name="McCann A."/>
            <person name="Guo C."/>
            <person name="Argimon S."/>
            <person name="Zhang W."/>
            <person name="Yang X."/>
            <person name="Jeffery I.B."/>
            <person name="Cooney J.C."/>
            <person name="Kagawa T.F."/>
            <person name="Liu W."/>
            <person name="Song Y."/>
            <person name="Salvetti E."/>
            <person name="Wrobel A."/>
            <person name="Rasinkangas P."/>
            <person name="Parkhill J."/>
            <person name="Rea M.C."/>
            <person name="O'Sullivan O."/>
            <person name="Ritari J."/>
            <person name="Douillard F.P."/>
            <person name="Paul Ross R."/>
            <person name="Yang R."/>
            <person name="Briner A.E."/>
            <person name="Felis G.E."/>
            <person name="de Vos W.M."/>
            <person name="Barrangou R."/>
            <person name="Klaenhammer T.R."/>
            <person name="Caufield P.W."/>
            <person name="Cui Y."/>
            <person name="Zhang H."/>
            <person name="O'Toole P.W."/>
        </authorList>
    </citation>
    <scope>NUCLEOTIDE SEQUENCE [LARGE SCALE GENOMIC DNA]</scope>
    <source>
        <strain evidence="2 3">DSM 19909</strain>
    </source>
</reference>
<dbReference type="PATRIC" id="fig|1423776.4.peg.2494"/>
<evidence type="ECO:0000313" key="2">
    <source>
        <dbReference type="EMBL" id="KRK99682.1"/>
    </source>
</evidence>
<sequence>MNSKTSYFGVDSVYDIARVAVIAALYVVITMVLAAFSFGPVQVRLAEMLNLLAIYNKRYVLAVPIGVALANLSSPYGVVDIVWGSLSTFATMLVFYYVAKRLPNFISKLVAGVLIVTFSMFTIALELAWLGNTAFWPTFWINWGTIAIGEFISLAIGAIILYLMNLKIDLHHLLD</sequence>
<evidence type="ECO:0000313" key="3">
    <source>
        <dbReference type="Proteomes" id="UP000051160"/>
    </source>
</evidence>
<feature type="transmembrane region" description="Helical" evidence="1">
    <location>
        <begin position="143"/>
        <end position="164"/>
    </location>
</feature>
<dbReference type="PANTHER" id="PTHR40044">
    <property type="entry name" value="INTEGRAL MEMBRANE PROTEIN-RELATED"/>
    <property type="match status" value="1"/>
</dbReference>
<keyword evidence="1" id="KW-0472">Membrane</keyword>
<keyword evidence="1" id="KW-1133">Transmembrane helix</keyword>
<dbReference type="RefSeq" id="WP_056946389.1">
    <property type="nucleotide sequence ID" value="NZ_AZEE01000004.1"/>
</dbReference>
<evidence type="ECO:0000256" key="1">
    <source>
        <dbReference type="SAM" id="Phobius"/>
    </source>
</evidence>
<feature type="transmembrane region" description="Helical" evidence="1">
    <location>
        <begin position="16"/>
        <end position="38"/>
    </location>
</feature>
<keyword evidence="3" id="KW-1185">Reference proteome</keyword>
<proteinExistence type="predicted"/>
<protein>
    <recommendedName>
        <fullName evidence="4">QueT transporter family protein</fullName>
    </recommendedName>
</protein>
<gene>
    <name evidence="2" type="ORF">FD04_GL002458</name>
</gene>
<feature type="transmembrane region" description="Helical" evidence="1">
    <location>
        <begin position="82"/>
        <end position="99"/>
    </location>
</feature>
<organism evidence="2 3">
    <name type="scientific">Secundilactobacillus odoratitofui DSM 19909 = JCM 15043</name>
    <dbReference type="NCBI Taxonomy" id="1423776"/>
    <lineage>
        <taxon>Bacteria</taxon>
        <taxon>Bacillati</taxon>
        <taxon>Bacillota</taxon>
        <taxon>Bacilli</taxon>
        <taxon>Lactobacillales</taxon>
        <taxon>Lactobacillaceae</taxon>
        <taxon>Secundilactobacillus</taxon>
    </lineage>
</organism>
<dbReference type="STRING" id="1423776.FD04_GL002458"/>